<gene>
    <name evidence="12" type="ORF">H0A68_10360</name>
</gene>
<keyword evidence="13" id="KW-1185">Reference proteome</keyword>
<comment type="similarity">
    <text evidence="3">Belongs to the binding-protein-dependent transport system permease family. HisMQ subfamily.</text>
</comment>
<dbReference type="Pfam" id="PF00528">
    <property type="entry name" value="BPD_transp_1"/>
    <property type="match status" value="1"/>
</dbReference>
<accession>A0A853F9C0</accession>
<reference evidence="12 13" key="1">
    <citation type="submission" date="2020-07" db="EMBL/GenBank/DDBJ databases">
        <title>Taxonomic revisions and descriptions of new bacterial species based on genomic comparisons in the high-G+C-content subgroup of the family Alcaligenaceae.</title>
        <authorList>
            <person name="Szabo A."/>
            <person name="Felfoldi T."/>
        </authorList>
    </citation>
    <scope>NUCLEOTIDE SEQUENCE [LARGE SCALE GENOMIC DNA]</scope>
    <source>
        <strain evidence="12 13">DSM 25264</strain>
    </source>
</reference>
<dbReference type="GO" id="GO:0006865">
    <property type="term" value="P:amino acid transport"/>
    <property type="evidence" value="ECO:0007669"/>
    <property type="project" value="UniProtKB-KW"/>
</dbReference>
<dbReference type="PANTHER" id="PTHR30614:SF20">
    <property type="entry name" value="GLUTAMINE TRANSPORT SYSTEM PERMEASE PROTEIN GLNP"/>
    <property type="match status" value="1"/>
</dbReference>
<evidence type="ECO:0000256" key="2">
    <source>
        <dbReference type="ARBA" id="ARBA00004429"/>
    </source>
</evidence>
<keyword evidence="8 10" id="KW-1133">Transmembrane helix</keyword>
<evidence type="ECO:0000259" key="11">
    <source>
        <dbReference type="PROSITE" id="PS50928"/>
    </source>
</evidence>
<dbReference type="GO" id="GO:0022857">
    <property type="term" value="F:transmembrane transporter activity"/>
    <property type="evidence" value="ECO:0007669"/>
    <property type="project" value="InterPro"/>
</dbReference>
<dbReference type="PROSITE" id="PS50928">
    <property type="entry name" value="ABC_TM1"/>
    <property type="match status" value="1"/>
</dbReference>
<keyword evidence="9 10" id="KW-0472">Membrane</keyword>
<dbReference type="NCBIfam" id="TIGR01726">
    <property type="entry name" value="HEQRo_perm_3TM"/>
    <property type="match status" value="1"/>
</dbReference>
<sequence length="218" mass="23837">MSFNWSLIESSWGALLSGLWLTFLLSIMAGVLSLLIGLILAVVRLKTRGVLGNLLTGYVELMRNTPLLVTLYLVYFGLPMLGFLIPTFACMVIVLVMQHSVFVSEIMRGGFLAVPRSQLEAAQALGMRPFAIFRIVRFPQAFSASVPALISALIILVHDTSLGAAISLVDLTMTAKVIAQRSASSFEPFIAIAVCYSILSWLLSRLGVRFERRAAIAR</sequence>
<name>A0A853F9C0_9BURK</name>
<evidence type="ECO:0000256" key="1">
    <source>
        <dbReference type="ARBA" id="ARBA00003159"/>
    </source>
</evidence>
<comment type="caution">
    <text evidence="12">The sequence shown here is derived from an EMBL/GenBank/DDBJ whole genome shotgun (WGS) entry which is preliminary data.</text>
</comment>
<keyword evidence="6 10" id="KW-0812">Transmembrane</keyword>
<evidence type="ECO:0000256" key="10">
    <source>
        <dbReference type="RuleBase" id="RU363032"/>
    </source>
</evidence>
<comment type="function">
    <text evidence="1">Part of the binding-protein-dependent transport system for glutamine; probably responsible for the translocation of the substrate across the membrane.</text>
</comment>
<proteinExistence type="inferred from homology"/>
<dbReference type="InterPro" id="IPR010065">
    <property type="entry name" value="AA_ABC_transptr_permease_3TM"/>
</dbReference>
<dbReference type="SUPFAM" id="SSF161098">
    <property type="entry name" value="MetI-like"/>
    <property type="match status" value="1"/>
</dbReference>
<evidence type="ECO:0000256" key="4">
    <source>
        <dbReference type="ARBA" id="ARBA00022448"/>
    </source>
</evidence>
<feature type="transmembrane region" description="Helical" evidence="10">
    <location>
        <begin position="20"/>
        <end position="43"/>
    </location>
</feature>
<dbReference type="AlphaFoldDB" id="A0A853F9C0"/>
<keyword evidence="4 10" id="KW-0813">Transport</keyword>
<dbReference type="InterPro" id="IPR043429">
    <property type="entry name" value="ArtM/GltK/GlnP/TcyL/YhdX-like"/>
</dbReference>
<evidence type="ECO:0000256" key="8">
    <source>
        <dbReference type="ARBA" id="ARBA00022989"/>
    </source>
</evidence>
<dbReference type="Gene3D" id="1.10.3720.10">
    <property type="entry name" value="MetI-like"/>
    <property type="match status" value="1"/>
</dbReference>
<dbReference type="GO" id="GO:0043190">
    <property type="term" value="C:ATP-binding cassette (ABC) transporter complex"/>
    <property type="evidence" value="ECO:0007669"/>
    <property type="project" value="InterPro"/>
</dbReference>
<keyword evidence="7" id="KW-0029">Amino-acid transport</keyword>
<keyword evidence="5" id="KW-1003">Cell membrane</keyword>
<dbReference type="EMBL" id="JACCEW010000003">
    <property type="protein sequence ID" value="NYT37274.1"/>
    <property type="molecule type" value="Genomic_DNA"/>
</dbReference>
<feature type="domain" description="ABC transmembrane type-1" evidence="11">
    <location>
        <begin position="19"/>
        <end position="207"/>
    </location>
</feature>
<dbReference type="InterPro" id="IPR035906">
    <property type="entry name" value="MetI-like_sf"/>
</dbReference>
<evidence type="ECO:0000313" key="13">
    <source>
        <dbReference type="Proteomes" id="UP000580517"/>
    </source>
</evidence>
<comment type="subcellular location">
    <subcellularLocation>
        <location evidence="2">Cell inner membrane</location>
        <topology evidence="2">Multi-pass membrane protein</topology>
    </subcellularLocation>
    <subcellularLocation>
        <location evidence="10">Cell membrane</location>
        <topology evidence="10">Multi-pass membrane protein</topology>
    </subcellularLocation>
</comment>
<feature type="transmembrane region" description="Helical" evidence="10">
    <location>
        <begin position="148"/>
        <end position="169"/>
    </location>
</feature>
<organism evidence="12 13">
    <name type="scientific">Allopusillimonas soli</name>
    <dbReference type="NCBI Taxonomy" id="659016"/>
    <lineage>
        <taxon>Bacteria</taxon>
        <taxon>Pseudomonadati</taxon>
        <taxon>Pseudomonadota</taxon>
        <taxon>Betaproteobacteria</taxon>
        <taxon>Burkholderiales</taxon>
        <taxon>Alcaligenaceae</taxon>
        <taxon>Allopusillimonas</taxon>
    </lineage>
</organism>
<feature type="transmembrane region" description="Helical" evidence="10">
    <location>
        <begin position="189"/>
        <end position="208"/>
    </location>
</feature>
<evidence type="ECO:0000256" key="9">
    <source>
        <dbReference type="ARBA" id="ARBA00023136"/>
    </source>
</evidence>
<protein>
    <submittedName>
        <fullName evidence="12">Amino acid ABC transporter permease</fullName>
    </submittedName>
</protein>
<evidence type="ECO:0000256" key="6">
    <source>
        <dbReference type="ARBA" id="ARBA00022692"/>
    </source>
</evidence>
<dbReference type="Proteomes" id="UP000580517">
    <property type="component" value="Unassembled WGS sequence"/>
</dbReference>
<dbReference type="InterPro" id="IPR000515">
    <property type="entry name" value="MetI-like"/>
</dbReference>
<dbReference type="PANTHER" id="PTHR30614">
    <property type="entry name" value="MEMBRANE COMPONENT OF AMINO ACID ABC TRANSPORTER"/>
    <property type="match status" value="1"/>
</dbReference>
<evidence type="ECO:0000313" key="12">
    <source>
        <dbReference type="EMBL" id="NYT37274.1"/>
    </source>
</evidence>
<dbReference type="CDD" id="cd06261">
    <property type="entry name" value="TM_PBP2"/>
    <property type="match status" value="1"/>
</dbReference>
<evidence type="ECO:0000256" key="7">
    <source>
        <dbReference type="ARBA" id="ARBA00022970"/>
    </source>
</evidence>
<feature type="transmembrane region" description="Helical" evidence="10">
    <location>
        <begin position="72"/>
        <end position="97"/>
    </location>
</feature>
<evidence type="ECO:0000256" key="5">
    <source>
        <dbReference type="ARBA" id="ARBA00022475"/>
    </source>
</evidence>
<dbReference type="RefSeq" id="WP_167668921.1">
    <property type="nucleotide sequence ID" value="NZ_JACCEW010000003.1"/>
</dbReference>
<evidence type="ECO:0000256" key="3">
    <source>
        <dbReference type="ARBA" id="ARBA00010072"/>
    </source>
</evidence>